<dbReference type="SUPFAM" id="SSF110087">
    <property type="entry name" value="DR1885-like metal-binding protein"/>
    <property type="match status" value="1"/>
</dbReference>
<organism evidence="3 4">
    <name type="scientific">Leucobacter chromiireducens subsp. solipictus</name>
    <dbReference type="NCBI Taxonomy" id="398235"/>
    <lineage>
        <taxon>Bacteria</taxon>
        <taxon>Bacillati</taxon>
        <taxon>Actinomycetota</taxon>
        <taxon>Actinomycetes</taxon>
        <taxon>Micrococcales</taxon>
        <taxon>Microbacteriaceae</taxon>
        <taxon>Leucobacter</taxon>
    </lineage>
</organism>
<keyword evidence="2" id="KW-0732">Signal</keyword>
<accession>A0ABS1SC63</accession>
<dbReference type="InterPro" id="IPR058248">
    <property type="entry name" value="Lxx211020-like"/>
</dbReference>
<dbReference type="Pfam" id="PF04314">
    <property type="entry name" value="PCuAC"/>
    <property type="match status" value="1"/>
</dbReference>
<dbReference type="InterPro" id="IPR036182">
    <property type="entry name" value="PCuAC_sf"/>
</dbReference>
<gene>
    <name evidence="3" type="ORF">D3230_02255</name>
</gene>
<feature type="chain" id="PRO_5046896990" evidence="2">
    <location>
        <begin position="24"/>
        <end position="211"/>
    </location>
</feature>
<dbReference type="InterPro" id="IPR007410">
    <property type="entry name" value="LpqE-like"/>
</dbReference>
<reference evidence="3 4" key="1">
    <citation type="submission" date="2018-09" db="EMBL/GenBank/DDBJ databases">
        <title>Comparative genomics of Leucobacter spp.</title>
        <authorList>
            <person name="Reis A.C."/>
            <person name="Kolvenbach B.A."/>
            <person name="Corvini P.F.X."/>
            <person name="Nunes O.C."/>
        </authorList>
    </citation>
    <scope>NUCLEOTIDE SEQUENCE [LARGE SCALE GENOMIC DNA]</scope>
    <source>
        <strain evidence="3 4">TAN 31504</strain>
    </source>
</reference>
<feature type="region of interest" description="Disordered" evidence="1">
    <location>
        <begin position="172"/>
        <end position="211"/>
    </location>
</feature>
<sequence>MNQIFARPTPARRVLAISGAALAATLLLSGCSSAPAASDPKASAETATDATAAFELADGWAKAGDGMTGVFGSLTNSGDEDLTLVSVASPAAGMIELHETVTTGANATMREKEGGFVIPAGGSYELEPGGDHIMFMDLAQPLLAGDEVKLTLTFADGSTVKTSVLVKDYEGAQENYEDVEGMDHGDMEGMDHGDTDQSDTDAGASHAEHAG</sequence>
<dbReference type="RefSeq" id="WP_202343363.1">
    <property type="nucleotide sequence ID" value="NZ_BAAAPI010000001.1"/>
</dbReference>
<name>A0ABS1SC63_9MICO</name>
<dbReference type="Proteomes" id="UP001645859">
    <property type="component" value="Unassembled WGS sequence"/>
</dbReference>
<dbReference type="PANTHER" id="PTHR36302">
    <property type="entry name" value="BLR7088 PROTEIN"/>
    <property type="match status" value="1"/>
</dbReference>
<dbReference type="EMBL" id="QYAC01000001">
    <property type="protein sequence ID" value="MBL3678129.1"/>
    <property type="molecule type" value="Genomic_DNA"/>
</dbReference>
<comment type="caution">
    <text evidence="3">The sequence shown here is derived from an EMBL/GenBank/DDBJ whole genome shotgun (WGS) entry which is preliminary data.</text>
</comment>
<dbReference type="PROSITE" id="PS51257">
    <property type="entry name" value="PROKAR_LIPOPROTEIN"/>
    <property type="match status" value="1"/>
</dbReference>
<dbReference type="Gene3D" id="2.60.40.1890">
    <property type="entry name" value="PCu(A)C copper chaperone"/>
    <property type="match status" value="1"/>
</dbReference>
<evidence type="ECO:0000256" key="1">
    <source>
        <dbReference type="SAM" id="MobiDB-lite"/>
    </source>
</evidence>
<evidence type="ECO:0000256" key="2">
    <source>
        <dbReference type="SAM" id="SignalP"/>
    </source>
</evidence>
<feature type="signal peptide" evidence="2">
    <location>
        <begin position="1"/>
        <end position="23"/>
    </location>
</feature>
<proteinExistence type="predicted"/>
<evidence type="ECO:0000313" key="3">
    <source>
        <dbReference type="EMBL" id="MBL3678129.1"/>
    </source>
</evidence>
<feature type="compositionally biased region" description="Basic and acidic residues" evidence="1">
    <location>
        <begin position="181"/>
        <end position="195"/>
    </location>
</feature>
<evidence type="ECO:0000313" key="4">
    <source>
        <dbReference type="Proteomes" id="UP001645859"/>
    </source>
</evidence>
<dbReference type="PANTHER" id="PTHR36302:SF1">
    <property type="entry name" value="COPPER CHAPERONE PCU(A)C"/>
    <property type="match status" value="1"/>
</dbReference>
<keyword evidence="4" id="KW-1185">Reference proteome</keyword>
<protein>
    <submittedName>
        <fullName evidence="3">Copper chaperone PCu(A)C</fullName>
    </submittedName>
</protein>